<reference evidence="2" key="1">
    <citation type="journal article" date="2021" name="PeerJ">
        <title>Extensive microbial diversity within the chicken gut microbiome revealed by metagenomics and culture.</title>
        <authorList>
            <person name="Gilroy R."/>
            <person name="Ravi A."/>
            <person name="Getino M."/>
            <person name="Pursley I."/>
            <person name="Horton D.L."/>
            <person name="Alikhan N.F."/>
            <person name="Baker D."/>
            <person name="Gharbi K."/>
            <person name="Hall N."/>
            <person name="Watson M."/>
            <person name="Adriaenssens E.M."/>
            <person name="Foster-Nyarko E."/>
            <person name="Jarju S."/>
            <person name="Secka A."/>
            <person name="Antonio M."/>
            <person name="Oren A."/>
            <person name="Chaudhuri R.R."/>
            <person name="La Ragione R."/>
            <person name="Hildebrand F."/>
            <person name="Pallen M.J."/>
        </authorList>
    </citation>
    <scope>NUCLEOTIDE SEQUENCE</scope>
    <source>
        <strain evidence="2">ChiHcolR34-3080</strain>
    </source>
</reference>
<keyword evidence="1" id="KW-0732">Signal</keyword>
<proteinExistence type="predicted"/>
<dbReference type="InterPro" id="IPR019546">
    <property type="entry name" value="TAT_signal_bac_arc"/>
</dbReference>
<organism evidence="2 3">
    <name type="scientific">Candidatus Faecalibacterium intestinigallinarum</name>
    <dbReference type="NCBI Taxonomy" id="2838581"/>
    <lineage>
        <taxon>Bacteria</taxon>
        <taxon>Bacillati</taxon>
        <taxon>Bacillota</taxon>
        <taxon>Clostridia</taxon>
        <taxon>Eubacteriales</taxon>
        <taxon>Oscillospiraceae</taxon>
        <taxon>Faecalibacterium</taxon>
    </lineage>
</organism>
<protein>
    <submittedName>
        <fullName evidence="2">Substrate-binding domain-containing protein</fullName>
    </submittedName>
</protein>
<dbReference type="Proteomes" id="UP000823933">
    <property type="component" value="Unassembled WGS sequence"/>
</dbReference>
<reference evidence="2" key="2">
    <citation type="submission" date="2021-04" db="EMBL/GenBank/DDBJ databases">
        <authorList>
            <person name="Gilroy R."/>
        </authorList>
    </citation>
    <scope>NUCLEOTIDE SEQUENCE</scope>
    <source>
        <strain evidence="2">ChiHcolR34-3080</strain>
    </source>
</reference>
<feature type="signal peptide" evidence="1">
    <location>
        <begin position="1"/>
        <end position="31"/>
    </location>
</feature>
<feature type="chain" id="PRO_5039411036" evidence="1">
    <location>
        <begin position="32"/>
        <end position="556"/>
    </location>
</feature>
<dbReference type="Gene3D" id="3.40.190.10">
    <property type="entry name" value="Periplasmic binding protein-like II"/>
    <property type="match status" value="2"/>
</dbReference>
<evidence type="ECO:0000313" key="3">
    <source>
        <dbReference type="Proteomes" id="UP000823933"/>
    </source>
</evidence>
<dbReference type="PANTHER" id="PTHR43649">
    <property type="entry name" value="ARABINOSE-BINDING PROTEIN-RELATED"/>
    <property type="match status" value="1"/>
</dbReference>
<evidence type="ECO:0000313" key="2">
    <source>
        <dbReference type="EMBL" id="HIW09037.1"/>
    </source>
</evidence>
<sequence>MKKLISRRNFLKAAALAGSAVTLTACGGSKADTPVANEQGVVESTEQTAFTIIGGQGALSPGYADNQVLNEMQEAAGISIEWNTMSDSLAEQVNIRIAGGDWPDAFMGVGFSNYDLTNYGADGIFINLEPYITPDIMPNLSAILEAHPNIKSAITMSDGCIYGLPAAEQMGTAGIGKEEDYSIYTIPQYSMINKAWLDDLGLEVPTTLDELHDVLKAFKDNDMSHKYYGNDAGTTLPMSTGFDQWCWGQNIFYAGFGFTNWPNDVCNDLVLQGDGTIKFMCVDDKYREAVTYFHDWYAEGLMDIEMFSQSDTQLMSKCQQGWVGVSTWWYIDELMGDYAKDYVFLPVLSGPDGTKNVTVRTGGGTNSGQLSITSICQSPINLLKFFDQWYTGENVMQLQYGPIGVYFTEQDENGVWLSITDEEAQAQFGKSAGELKGEYEVAGPKLILSEYYEDTFKMEDRAIERLTDLYDYWMPQVTDTSVYPVDCVFTTDELDTIDRYKPDFESMVSEQEGLWIRDGGPTDEEWEAYKQMLADTCGMNDLLKVYQDAYARYTTA</sequence>
<dbReference type="PROSITE" id="PS51318">
    <property type="entry name" value="TAT"/>
    <property type="match status" value="1"/>
</dbReference>
<dbReference type="NCBIfam" id="TIGR01409">
    <property type="entry name" value="TAT_signal_seq"/>
    <property type="match status" value="1"/>
</dbReference>
<name>A0A9D1Q9E1_9FIRM</name>
<dbReference type="InterPro" id="IPR006311">
    <property type="entry name" value="TAT_signal"/>
</dbReference>
<comment type="caution">
    <text evidence="2">The sequence shown here is derived from an EMBL/GenBank/DDBJ whole genome shotgun (WGS) entry which is preliminary data.</text>
</comment>
<gene>
    <name evidence="2" type="ORF">H9890_06540</name>
</gene>
<accession>A0A9D1Q9E1</accession>
<evidence type="ECO:0000256" key="1">
    <source>
        <dbReference type="SAM" id="SignalP"/>
    </source>
</evidence>
<dbReference type="SUPFAM" id="SSF53850">
    <property type="entry name" value="Periplasmic binding protein-like II"/>
    <property type="match status" value="1"/>
</dbReference>
<dbReference type="EMBL" id="DXHQ01000078">
    <property type="protein sequence ID" value="HIW09037.1"/>
    <property type="molecule type" value="Genomic_DNA"/>
</dbReference>
<dbReference type="PROSITE" id="PS51257">
    <property type="entry name" value="PROKAR_LIPOPROTEIN"/>
    <property type="match status" value="1"/>
</dbReference>
<dbReference type="InterPro" id="IPR050490">
    <property type="entry name" value="Bact_solute-bd_prot1"/>
</dbReference>
<dbReference type="AlphaFoldDB" id="A0A9D1Q9E1"/>